<evidence type="ECO:0000313" key="2">
    <source>
        <dbReference type="EMBL" id="GLD54853.1"/>
    </source>
</evidence>
<reference evidence="2" key="1">
    <citation type="submission" date="2022-08" db="EMBL/GenBank/DDBJ databases">
        <title>Genome sequencing of akame (Lates japonicus).</title>
        <authorList>
            <person name="Hashiguchi Y."/>
            <person name="Takahashi H."/>
        </authorList>
    </citation>
    <scope>NUCLEOTIDE SEQUENCE</scope>
    <source>
        <strain evidence="2">Kochi</strain>
    </source>
</reference>
<evidence type="ECO:0000313" key="3">
    <source>
        <dbReference type="Proteomes" id="UP001279410"/>
    </source>
</evidence>
<evidence type="ECO:0000256" key="1">
    <source>
        <dbReference type="SAM" id="MobiDB-lite"/>
    </source>
</evidence>
<sequence>MWARGRVTSGQLSSAQHETVKNNRAFSTHLHFSSSSNSPSFSVVAAFGGSDMFSPLVYLLISLHPVFNTRSAAVHPSGQEGSPWFVGCVSASGSTFLGLYSPMGAHDLDPVTCCVRCLDEGYQVAALMLESCYCGNHQLHDLVVSECFNTSSSGGSDVRGESERHSVLHYLPARGGRGTVALYRTEGPFLHSISLSTSLDRVQAGRTFVVEVSGNLAGRPSQPTGILSLEGQDLSYVTVEFLDTTPKGQSSHHVSLLDDGSFVMLSDWILETPGKYEINVSVSNLLSTLSSTLHLSVLQPSPDGLVISVLHGPLGAPSCVQLQQTDSDSEVMQAAYLGDPVRLQAYMGEGLATEFCWWFIHEKREENTEMEEERKGVKTACFPSSYLNWTFETEGVHMVSVNASSTSGWTQQTIHVVIVRPSVSNVKVRVLRDHLRAGEHMSVYMELLTTMKHLLVLNLTLDADSDHNYKNSKEKDNNSSRGSIDNNSCSIDVNDMNNISNDDRVISIVLMAPTPIPTTSSLSTSSTPPIRPAAACTSTFTATSPPQPDGITSRRLFSPHDPSSVLPTAYCLKRCGVATDLCPKGPSGSWMSVVSNTIEFSLEVVRPCNRMGSR</sequence>
<gene>
    <name evidence="2" type="ORF">AKAME5_000742000</name>
</gene>
<dbReference type="Proteomes" id="UP001279410">
    <property type="component" value="Unassembled WGS sequence"/>
</dbReference>
<comment type="caution">
    <text evidence="2">The sequence shown here is derived from an EMBL/GenBank/DDBJ whole genome shotgun (WGS) entry which is preliminary data.</text>
</comment>
<accession>A0AAD3MHW6</accession>
<keyword evidence="3" id="KW-1185">Reference proteome</keyword>
<organism evidence="2 3">
    <name type="scientific">Lates japonicus</name>
    <name type="common">Japanese lates</name>
    <dbReference type="NCBI Taxonomy" id="270547"/>
    <lineage>
        <taxon>Eukaryota</taxon>
        <taxon>Metazoa</taxon>
        <taxon>Chordata</taxon>
        <taxon>Craniata</taxon>
        <taxon>Vertebrata</taxon>
        <taxon>Euteleostomi</taxon>
        <taxon>Actinopterygii</taxon>
        <taxon>Neopterygii</taxon>
        <taxon>Teleostei</taxon>
        <taxon>Neoteleostei</taxon>
        <taxon>Acanthomorphata</taxon>
        <taxon>Carangaria</taxon>
        <taxon>Carangaria incertae sedis</taxon>
        <taxon>Centropomidae</taxon>
        <taxon>Lates</taxon>
    </lineage>
</organism>
<dbReference type="AlphaFoldDB" id="A0AAD3MHW6"/>
<feature type="compositionally biased region" description="Basic and acidic residues" evidence="1">
    <location>
        <begin position="466"/>
        <end position="478"/>
    </location>
</feature>
<name>A0AAD3MHW6_LATJO</name>
<feature type="region of interest" description="Disordered" evidence="1">
    <location>
        <begin position="466"/>
        <end position="487"/>
    </location>
</feature>
<protein>
    <submittedName>
        <fullName evidence="2">Polycystic kidney disease 1 like 1-like protein</fullName>
    </submittedName>
</protein>
<proteinExistence type="predicted"/>
<dbReference type="EMBL" id="BRZM01000020">
    <property type="protein sequence ID" value="GLD54853.1"/>
    <property type="molecule type" value="Genomic_DNA"/>
</dbReference>